<dbReference type="STRING" id="145854.GA0074692_6662"/>
<evidence type="ECO:0000256" key="1">
    <source>
        <dbReference type="SAM" id="MobiDB-lite"/>
    </source>
</evidence>
<dbReference type="Proteomes" id="UP000198959">
    <property type="component" value="Unassembled WGS sequence"/>
</dbReference>
<dbReference type="EMBL" id="FMHW01000002">
    <property type="protein sequence ID" value="SCL42113.1"/>
    <property type="molecule type" value="Genomic_DNA"/>
</dbReference>
<name>A0A1C6TKM3_9ACTN</name>
<dbReference type="OrthoDB" id="3390811at2"/>
<proteinExistence type="predicted"/>
<feature type="transmembrane region" description="Helical" evidence="2">
    <location>
        <begin position="64"/>
        <end position="82"/>
    </location>
</feature>
<reference evidence="4" key="1">
    <citation type="submission" date="2016-06" db="EMBL/GenBank/DDBJ databases">
        <authorList>
            <person name="Varghese N."/>
            <person name="Submissions Spin"/>
        </authorList>
    </citation>
    <scope>NUCLEOTIDE SEQUENCE [LARGE SCALE GENOMIC DNA]</scope>
    <source>
        <strain evidence="4">DSM 43817</strain>
    </source>
</reference>
<feature type="compositionally biased region" description="Basic and acidic residues" evidence="1">
    <location>
        <begin position="222"/>
        <end position="234"/>
    </location>
</feature>
<keyword evidence="2" id="KW-1133">Transmembrane helix</keyword>
<evidence type="ECO:0000256" key="2">
    <source>
        <dbReference type="SAM" id="Phobius"/>
    </source>
</evidence>
<protein>
    <submittedName>
        <fullName evidence="3">Uncharacterized protein</fullName>
    </submittedName>
</protein>
<gene>
    <name evidence="3" type="ORF">GA0074692_6662</name>
</gene>
<keyword evidence="2" id="KW-0812">Transmembrane</keyword>
<keyword evidence="2" id="KW-0472">Membrane</keyword>
<feature type="transmembrane region" description="Helical" evidence="2">
    <location>
        <begin position="170"/>
        <end position="191"/>
    </location>
</feature>
<accession>A0A1C6TKM3</accession>
<dbReference type="RefSeq" id="WP_091652102.1">
    <property type="nucleotide sequence ID" value="NZ_FMHW01000002.1"/>
</dbReference>
<feature type="transmembrane region" description="Helical" evidence="2">
    <location>
        <begin position="140"/>
        <end position="164"/>
    </location>
</feature>
<keyword evidence="4" id="KW-1185">Reference proteome</keyword>
<sequence>MAEEPDTPLTIALAEYEHLREASRAIDEQTTARFTFFLTVATAATAVSAGMVTTGTPAGAVRPTVLAGLGALVLMLGGAVFARQVELNARGRRYAVAATVLRTYLARRAPDLAPYLMMPTLDDPGPFAPEPFRRHWARDLVGQAGTIGLINSVVVAVAAGAGLAAVAPGWLAVAGAVAALAGSVAAHLVVVRRRVAQSARLVGDVLQRRTTLRPADGTTPHPADDAVHESFARG</sequence>
<evidence type="ECO:0000313" key="4">
    <source>
        <dbReference type="Proteomes" id="UP000198959"/>
    </source>
</evidence>
<evidence type="ECO:0000313" key="3">
    <source>
        <dbReference type="EMBL" id="SCL42113.1"/>
    </source>
</evidence>
<dbReference type="AlphaFoldDB" id="A0A1C6TKM3"/>
<feature type="region of interest" description="Disordered" evidence="1">
    <location>
        <begin position="212"/>
        <end position="234"/>
    </location>
</feature>
<organism evidence="3 4">
    <name type="scientific">Micromonospora pallida</name>
    <dbReference type="NCBI Taxonomy" id="145854"/>
    <lineage>
        <taxon>Bacteria</taxon>
        <taxon>Bacillati</taxon>
        <taxon>Actinomycetota</taxon>
        <taxon>Actinomycetes</taxon>
        <taxon>Micromonosporales</taxon>
        <taxon>Micromonosporaceae</taxon>
        <taxon>Micromonospora</taxon>
    </lineage>
</organism>
<feature type="transmembrane region" description="Helical" evidence="2">
    <location>
        <begin position="34"/>
        <end position="52"/>
    </location>
</feature>